<evidence type="ECO:0000256" key="1">
    <source>
        <dbReference type="SAM" id="MobiDB-lite"/>
    </source>
</evidence>
<accession>V9D6F7</accession>
<feature type="compositionally biased region" description="Basic and acidic residues" evidence="1">
    <location>
        <begin position="59"/>
        <end position="72"/>
    </location>
</feature>
<feature type="compositionally biased region" description="Basic and acidic residues" evidence="1">
    <location>
        <begin position="29"/>
        <end position="47"/>
    </location>
</feature>
<sequence length="110" mass="12433">MMQNPGSRQSRREKHQQIAAARSHAAKHIAREARWQRQVHWRQEKDSQSSSGQSPSTDKASEDGDGDAHGQRDSPVVLRTAVTQNKRDPFSPYDASLHPAIFQDLIEYGK</sequence>
<dbReference type="GeneID" id="19986412"/>
<dbReference type="HOGENOM" id="CLU_2170790_0_0_1"/>
<gene>
    <name evidence="2" type="ORF">G647_07919</name>
</gene>
<dbReference type="Proteomes" id="UP000030678">
    <property type="component" value="Unassembled WGS sequence"/>
</dbReference>
<evidence type="ECO:0000313" key="3">
    <source>
        <dbReference type="Proteomes" id="UP000030678"/>
    </source>
</evidence>
<evidence type="ECO:0000313" key="2">
    <source>
        <dbReference type="EMBL" id="ETI21572.1"/>
    </source>
</evidence>
<organism evidence="2 3">
    <name type="scientific">Cladophialophora carrionii CBS 160.54</name>
    <dbReference type="NCBI Taxonomy" id="1279043"/>
    <lineage>
        <taxon>Eukaryota</taxon>
        <taxon>Fungi</taxon>
        <taxon>Dikarya</taxon>
        <taxon>Ascomycota</taxon>
        <taxon>Pezizomycotina</taxon>
        <taxon>Eurotiomycetes</taxon>
        <taxon>Chaetothyriomycetidae</taxon>
        <taxon>Chaetothyriales</taxon>
        <taxon>Herpotrichiellaceae</taxon>
        <taxon>Cladophialophora</taxon>
    </lineage>
</organism>
<feature type="region of interest" description="Disordered" evidence="1">
    <location>
        <begin position="1"/>
        <end position="95"/>
    </location>
</feature>
<dbReference type="RefSeq" id="XP_008730453.1">
    <property type="nucleotide sequence ID" value="XM_008732231.1"/>
</dbReference>
<name>V9D6F7_9EURO</name>
<proteinExistence type="predicted"/>
<reference evidence="2 3" key="1">
    <citation type="submission" date="2013-03" db="EMBL/GenBank/DDBJ databases">
        <title>The Genome Sequence of Cladophialophora carrionii CBS 160.54.</title>
        <authorList>
            <consortium name="The Broad Institute Genomics Platform"/>
            <person name="Cuomo C."/>
            <person name="de Hoog S."/>
            <person name="Gorbushina A."/>
            <person name="Walker B."/>
            <person name="Young S.K."/>
            <person name="Zeng Q."/>
            <person name="Gargeya S."/>
            <person name="Fitzgerald M."/>
            <person name="Haas B."/>
            <person name="Abouelleil A."/>
            <person name="Allen A.W."/>
            <person name="Alvarado L."/>
            <person name="Arachchi H.M."/>
            <person name="Berlin A.M."/>
            <person name="Chapman S.B."/>
            <person name="Gainer-Dewar J."/>
            <person name="Goldberg J."/>
            <person name="Griggs A."/>
            <person name="Gujja S."/>
            <person name="Hansen M."/>
            <person name="Howarth C."/>
            <person name="Imamovic A."/>
            <person name="Ireland A."/>
            <person name="Larimer J."/>
            <person name="McCowan C."/>
            <person name="Murphy C."/>
            <person name="Pearson M."/>
            <person name="Poon T.W."/>
            <person name="Priest M."/>
            <person name="Roberts A."/>
            <person name="Saif S."/>
            <person name="Shea T."/>
            <person name="Sisk P."/>
            <person name="Sykes S."/>
            <person name="Wortman J."/>
            <person name="Nusbaum C."/>
            <person name="Birren B."/>
        </authorList>
    </citation>
    <scope>NUCLEOTIDE SEQUENCE [LARGE SCALE GENOMIC DNA]</scope>
    <source>
        <strain evidence="2 3">CBS 160.54</strain>
    </source>
</reference>
<dbReference type="AlphaFoldDB" id="V9D6F7"/>
<dbReference type="EMBL" id="KB822707">
    <property type="protein sequence ID" value="ETI21572.1"/>
    <property type="molecule type" value="Genomic_DNA"/>
</dbReference>
<protein>
    <submittedName>
        <fullName evidence="2">Uncharacterized protein</fullName>
    </submittedName>
</protein>
<dbReference type="VEuPathDB" id="FungiDB:G647_07919"/>